<name>A0A368LH48_9VIBR</name>
<evidence type="ECO:0000256" key="5">
    <source>
        <dbReference type="ARBA" id="ARBA00022729"/>
    </source>
</evidence>
<evidence type="ECO:0000256" key="4">
    <source>
        <dbReference type="ARBA" id="ARBA00022496"/>
    </source>
</evidence>
<feature type="domain" description="Fe/B12 periplasmic-binding" evidence="8">
    <location>
        <begin position="48"/>
        <end position="310"/>
    </location>
</feature>
<feature type="chain" id="PRO_5016579339" evidence="7">
    <location>
        <begin position="31"/>
        <end position="323"/>
    </location>
</feature>
<organism evidence="9 10">
    <name type="scientific">Vibrio casei</name>
    <dbReference type="NCBI Taxonomy" id="673372"/>
    <lineage>
        <taxon>Bacteria</taxon>
        <taxon>Pseudomonadati</taxon>
        <taxon>Pseudomonadota</taxon>
        <taxon>Gammaproteobacteria</taxon>
        <taxon>Vibrionales</taxon>
        <taxon>Vibrionaceae</taxon>
        <taxon>Vibrio</taxon>
    </lineage>
</organism>
<keyword evidence="4" id="KW-0408">Iron</keyword>
<accession>A0A368LH48</accession>
<protein>
    <submittedName>
        <fullName evidence="9">Iron-siderophore ABC transporter substrate-binding protein</fullName>
    </submittedName>
</protein>
<dbReference type="GO" id="GO:0030288">
    <property type="term" value="C:outer membrane-bounded periplasmic space"/>
    <property type="evidence" value="ECO:0007669"/>
    <property type="project" value="TreeGrafter"/>
</dbReference>
<dbReference type="GO" id="GO:1901678">
    <property type="term" value="P:iron coordination entity transport"/>
    <property type="evidence" value="ECO:0007669"/>
    <property type="project" value="UniProtKB-ARBA"/>
</dbReference>
<comment type="subcellular location">
    <subcellularLocation>
        <location evidence="1">Cell envelope</location>
    </subcellularLocation>
</comment>
<dbReference type="SUPFAM" id="SSF53807">
    <property type="entry name" value="Helical backbone' metal receptor"/>
    <property type="match status" value="1"/>
</dbReference>
<evidence type="ECO:0000256" key="2">
    <source>
        <dbReference type="ARBA" id="ARBA00008814"/>
    </source>
</evidence>
<dbReference type="InterPro" id="IPR002491">
    <property type="entry name" value="ABC_transptr_periplasmic_BD"/>
</dbReference>
<dbReference type="GeneID" id="303189391"/>
<feature type="signal peptide" evidence="7">
    <location>
        <begin position="1"/>
        <end position="30"/>
    </location>
</feature>
<dbReference type="PANTHER" id="PTHR30532">
    <property type="entry name" value="IRON III DICITRATE-BINDING PERIPLASMIC PROTEIN"/>
    <property type="match status" value="1"/>
</dbReference>
<gene>
    <name evidence="9" type="ORF">CIK83_10700</name>
</gene>
<comment type="similarity">
    <text evidence="2">Belongs to the bacterial solute-binding protein 8 family.</text>
</comment>
<proteinExistence type="inferred from homology"/>
<comment type="caution">
    <text evidence="9">The sequence shown here is derived from an EMBL/GenBank/DDBJ whole genome shotgun (WGS) entry which is preliminary data.</text>
</comment>
<evidence type="ECO:0000313" key="10">
    <source>
        <dbReference type="Proteomes" id="UP000252479"/>
    </source>
</evidence>
<keyword evidence="4" id="KW-0406">Ion transport</keyword>
<evidence type="ECO:0000256" key="6">
    <source>
        <dbReference type="SAM" id="Coils"/>
    </source>
</evidence>
<dbReference type="AlphaFoldDB" id="A0A368LH48"/>
<sequence length="323" mass="36240">MEVWSFNVLSIFKKFALVTILILASSTIHAQVFQHEMGQVDLKSTPIKVVSLDWVLTEHLLALGVTPYGIADVKGYQSWVVKPILPESVISIGSRREPNLELLAQIKPDLILMSDVMSPAFERLNAIAPTMVLSVYTAKHAPLEAAKQQLLTLGKVLNRYEQAQQVITDFEQTIQSNKQKIEMENSSVSDVLFLRFIGDKHIRIHGENSLTGETMSAMGLKNAWTQPGNTWGFSSATIQQLAQLQDAQVFYFGPLSAEDKKVLSSNPIWNVMKFVRDKNTYELPPIWTFGGLIAAQRLSDFVTEELIHSDSVNHQDRKMADLE</sequence>
<evidence type="ECO:0000256" key="1">
    <source>
        <dbReference type="ARBA" id="ARBA00004196"/>
    </source>
</evidence>
<evidence type="ECO:0000259" key="8">
    <source>
        <dbReference type="PROSITE" id="PS50983"/>
    </source>
</evidence>
<keyword evidence="3" id="KW-0813">Transport</keyword>
<dbReference type="EMBL" id="QPGL01000002">
    <property type="protein sequence ID" value="RCS69946.1"/>
    <property type="molecule type" value="Genomic_DNA"/>
</dbReference>
<feature type="coiled-coil region" evidence="6">
    <location>
        <begin position="143"/>
        <end position="180"/>
    </location>
</feature>
<dbReference type="Proteomes" id="UP000252479">
    <property type="component" value="Unassembled WGS sequence"/>
</dbReference>
<keyword evidence="6" id="KW-0175">Coiled coil</keyword>
<dbReference type="PRINTS" id="PR01715">
    <property type="entry name" value="FERRIBNDNGPP"/>
</dbReference>
<keyword evidence="5 7" id="KW-0732">Signal</keyword>
<dbReference type="Pfam" id="PF01497">
    <property type="entry name" value="Peripla_BP_2"/>
    <property type="match status" value="1"/>
</dbReference>
<keyword evidence="10" id="KW-1185">Reference proteome</keyword>
<reference evidence="9 10" key="1">
    <citation type="journal article" date="2017" name="Elife">
        <title>Extensive horizontal gene transfer in cheese-associated bacteria.</title>
        <authorList>
            <person name="Bonham K.S."/>
            <person name="Wolfe B.E."/>
            <person name="Dutton R.J."/>
        </authorList>
    </citation>
    <scope>NUCLEOTIDE SEQUENCE [LARGE SCALE GENOMIC DNA]</scope>
    <source>
        <strain evidence="9 10">JB196</strain>
    </source>
</reference>
<evidence type="ECO:0000256" key="7">
    <source>
        <dbReference type="SAM" id="SignalP"/>
    </source>
</evidence>
<dbReference type="Gene3D" id="3.40.50.1980">
    <property type="entry name" value="Nitrogenase molybdenum iron protein domain"/>
    <property type="match status" value="2"/>
</dbReference>
<dbReference type="RefSeq" id="WP_086960318.1">
    <property type="nucleotide sequence ID" value="NZ_FUKS01000025.1"/>
</dbReference>
<dbReference type="PROSITE" id="PS50983">
    <property type="entry name" value="FE_B12_PBP"/>
    <property type="match status" value="1"/>
</dbReference>
<evidence type="ECO:0000256" key="3">
    <source>
        <dbReference type="ARBA" id="ARBA00022448"/>
    </source>
</evidence>
<dbReference type="PANTHER" id="PTHR30532:SF1">
    <property type="entry name" value="IRON(3+)-HYDROXAMATE-BINDING PROTEIN FHUD"/>
    <property type="match status" value="1"/>
</dbReference>
<evidence type="ECO:0000313" key="9">
    <source>
        <dbReference type="EMBL" id="RCS69946.1"/>
    </source>
</evidence>
<keyword evidence="4" id="KW-0410">Iron transport</keyword>
<dbReference type="CDD" id="cd01146">
    <property type="entry name" value="FhuD"/>
    <property type="match status" value="1"/>
</dbReference>
<dbReference type="InterPro" id="IPR051313">
    <property type="entry name" value="Bact_iron-sidero_bind"/>
</dbReference>